<protein>
    <recommendedName>
        <fullName evidence="5">DUF4190 domain-containing protein</fullName>
    </recommendedName>
</protein>
<dbReference type="Proteomes" id="UP000250197">
    <property type="component" value="Chromosome"/>
</dbReference>
<evidence type="ECO:0000256" key="2">
    <source>
        <dbReference type="SAM" id="Phobius"/>
    </source>
</evidence>
<feature type="transmembrane region" description="Helical" evidence="2">
    <location>
        <begin position="88"/>
        <end position="105"/>
    </location>
</feature>
<sequence>MTTPNNPENPDNAKNPFSSDSTRNLPSYGEATVNANEERAHDANNYGVDNTAYDHASHDAYGTNATAAGAGYPAYAGADSQPAKKNAVAIWALVIGIIALLSLLLIVPPLLLGPIGIVVSIIALVVGRKRPKELRRTWMSVVGLITSILALAGSIAIMAFGVKLLGDTGADKCLNLHDPAQQQACMEETLGTAPQQ</sequence>
<evidence type="ECO:0000256" key="1">
    <source>
        <dbReference type="SAM" id="MobiDB-lite"/>
    </source>
</evidence>
<dbReference type="EMBL" id="CP021252">
    <property type="protein sequence ID" value="ART21131.1"/>
    <property type="molecule type" value="Genomic_DNA"/>
</dbReference>
<dbReference type="KEGG" id="cstr:CBE89_06145"/>
<organism evidence="3 4">
    <name type="scientific">Corynebacterium striatum</name>
    <dbReference type="NCBI Taxonomy" id="43770"/>
    <lineage>
        <taxon>Bacteria</taxon>
        <taxon>Bacillati</taxon>
        <taxon>Actinomycetota</taxon>
        <taxon>Actinomycetes</taxon>
        <taxon>Mycobacteriales</taxon>
        <taxon>Corynebacteriaceae</taxon>
        <taxon>Corynebacterium</taxon>
    </lineage>
</organism>
<feature type="compositionally biased region" description="Polar residues" evidence="1">
    <location>
        <begin position="15"/>
        <end position="25"/>
    </location>
</feature>
<dbReference type="RefSeq" id="WP_086891239.1">
    <property type="nucleotide sequence ID" value="NZ_CP021252.1"/>
</dbReference>
<keyword evidence="2" id="KW-1133">Transmembrane helix</keyword>
<feature type="transmembrane region" description="Helical" evidence="2">
    <location>
        <begin position="139"/>
        <end position="162"/>
    </location>
</feature>
<evidence type="ECO:0000313" key="3">
    <source>
        <dbReference type="EMBL" id="ART21131.1"/>
    </source>
</evidence>
<feature type="transmembrane region" description="Helical" evidence="2">
    <location>
        <begin position="111"/>
        <end position="127"/>
    </location>
</feature>
<dbReference type="AlphaFoldDB" id="A0A2Z2J3C5"/>
<reference evidence="3 4" key="1">
    <citation type="submission" date="2017-05" db="EMBL/GenBank/DDBJ databases">
        <title>Complete genome sequence of Corynebacterium striatum KC-Na-1 isolated from Neophocaena asiaeorientalis in Korea.</title>
        <authorList>
            <person name="Kim J.H."/>
            <person name="Lee K."/>
        </authorList>
    </citation>
    <scope>NUCLEOTIDE SEQUENCE [LARGE SCALE GENOMIC DNA]</scope>
    <source>
        <strain evidence="3 4">KC-Na-01</strain>
    </source>
</reference>
<feature type="region of interest" description="Disordered" evidence="1">
    <location>
        <begin position="1"/>
        <end position="37"/>
    </location>
</feature>
<name>A0A2Z2J3C5_CORST</name>
<evidence type="ECO:0008006" key="5">
    <source>
        <dbReference type="Google" id="ProtNLM"/>
    </source>
</evidence>
<keyword evidence="2" id="KW-0472">Membrane</keyword>
<evidence type="ECO:0000313" key="4">
    <source>
        <dbReference type="Proteomes" id="UP000250197"/>
    </source>
</evidence>
<gene>
    <name evidence="3" type="ORF">CBE89_06145</name>
</gene>
<keyword evidence="2" id="KW-0812">Transmembrane</keyword>
<proteinExistence type="predicted"/>
<accession>A0A2Z2J3C5</accession>